<dbReference type="Proteomes" id="UP001633002">
    <property type="component" value="Unassembled WGS sequence"/>
</dbReference>
<dbReference type="EMBL" id="JBJQOH010000008">
    <property type="protein sequence ID" value="KAL3677395.1"/>
    <property type="molecule type" value="Genomic_DNA"/>
</dbReference>
<evidence type="ECO:0000313" key="3">
    <source>
        <dbReference type="EMBL" id="KAL3677395.1"/>
    </source>
</evidence>
<comment type="caution">
    <text evidence="3">The sequence shown here is derived from an EMBL/GenBank/DDBJ whole genome shotgun (WGS) entry which is preliminary data.</text>
</comment>
<feature type="domain" description="Replitron HUH endonuclease" evidence="2">
    <location>
        <begin position="87"/>
        <end position="203"/>
    </location>
</feature>
<dbReference type="AlphaFoldDB" id="A0ABD3GH83"/>
<feature type="region of interest" description="Disordered" evidence="1">
    <location>
        <begin position="314"/>
        <end position="349"/>
    </location>
</feature>
<feature type="region of interest" description="Disordered" evidence="1">
    <location>
        <begin position="1"/>
        <end position="70"/>
    </location>
</feature>
<proteinExistence type="predicted"/>
<accession>A0ABD3GH83</accession>
<evidence type="ECO:0000259" key="2">
    <source>
        <dbReference type="Pfam" id="PF21859"/>
    </source>
</evidence>
<organism evidence="3 4">
    <name type="scientific">Riccia sorocarpa</name>
    <dbReference type="NCBI Taxonomy" id="122646"/>
    <lineage>
        <taxon>Eukaryota</taxon>
        <taxon>Viridiplantae</taxon>
        <taxon>Streptophyta</taxon>
        <taxon>Embryophyta</taxon>
        <taxon>Marchantiophyta</taxon>
        <taxon>Marchantiopsida</taxon>
        <taxon>Marchantiidae</taxon>
        <taxon>Marchantiales</taxon>
        <taxon>Ricciaceae</taxon>
        <taxon>Riccia</taxon>
    </lineage>
</organism>
<reference evidence="3 4" key="1">
    <citation type="submission" date="2024-09" db="EMBL/GenBank/DDBJ databases">
        <title>Chromosome-scale assembly of Riccia sorocarpa.</title>
        <authorList>
            <person name="Paukszto L."/>
        </authorList>
    </citation>
    <scope>NUCLEOTIDE SEQUENCE [LARGE SCALE GENOMIC DNA]</scope>
    <source>
        <strain evidence="3">LP-2024</strain>
        <tissue evidence="3">Aerial parts of the thallus</tissue>
    </source>
</reference>
<protein>
    <recommendedName>
        <fullName evidence="2">Replitron HUH endonuclease domain-containing protein</fullName>
    </recommendedName>
</protein>
<gene>
    <name evidence="3" type="ORF">R1sor_027343</name>
</gene>
<feature type="compositionally biased region" description="Basic and acidic residues" evidence="1">
    <location>
        <begin position="314"/>
        <end position="342"/>
    </location>
</feature>
<evidence type="ECO:0000313" key="4">
    <source>
        <dbReference type="Proteomes" id="UP001633002"/>
    </source>
</evidence>
<feature type="compositionally biased region" description="Polar residues" evidence="1">
    <location>
        <begin position="1"/>
        <end position="10"/>
    </location>
</feature>
<evidence type="ECO:0000256" key="1">
    <source>
        <dbReference type="SAM" id="MobiDB-lite"/>
    </source>
</evidence>
<name>A0ABD3GH83_9MARC</name>
<dbReference type="Pfam" id="PF21859">
    <property type="entry name" value="Replitron_HUH"/>
    <property type="match status" value="1"/>
</dbReference>
<keyword evidence="4" id="KW-1185">Reference proteome</keyword>
<sequence length="408" mass="45997">MATSATVGSQTPRPPRPPSTTRLKAKARAKKSVAPEPSTRPRMKQTTLIPPRGVAGSPRKTKAEPKKSRRTPLKLMEVSLTVGQVAADVEADIFDKVALFIEKEASMGLIAFERGDTNLQLHIQGVMSLQASNVRSIKTDLTKAIGWDTNAPVGGVVCIKSVKNQGLHTVTGLIGYCLKDENELHFRLYSKNVTEQQMEDGRKRHMVFGASGYKNRLELTPQNLLCRALQFRRYRSKNPVTISFRHCIHEMARSGQYMVGLKWLLSPTVCNVRAERLWMFAVQPEAVSMADVDHIFFNFQQTARYYEGRRLQSGEELGADKPSEKELPKRYRTQKPPERSEPAESVWTEPHPKDFIDVDLQTLDPEEMQRLLKAGFGLTNRTDDLDFTGLFCSSVKDDTCRSEIKVFT</sequence>
<dbReference type="InterPro" id="IPR054424">
    <property type="entry name" value="Replitron_HUH"/>
</dbReference>